<evidence type="ECO:0000313" key="2">
    <source>
        <dbReference type="EMBL" id="TMW62484.1"/>
    </source>
</evidence>
<organism evidence="2 3">
    <name type="scientific">Pythium oligandrum</name>
    <name type="common">Mycoparasitic fungus</name>
    <dbReference type="NCBI Taxonomy" id="41045"/>
    <lineage>
        <taxon>Eukaryota</taxon>
        <taxon>Sar</taxon>
        <taxon>Stramenopiles</taxon>
        <taxon>Oomycota</taxon>
        <taxon>Peronosporomycetes</taxon>
        <taxon>Pythiales</taxon>
        <taxon>Pythiaceae</taxon>
        <taxon>Pythium</taxon>
    </lineage>
</organism>
<accession>A0A8K1CFG1</accession>
<comment type="caution">
    <text evidence="2">The sequence shown here is derived from an EMBL/GenBank/DDBJ whole genome shotgun (WGS) entry which is preliminary data.</text>
</comment>
<feature type="region of interest" description="Disordered" evidence="1">
    <location>
        <begin position="326"/>
        <end position="349"/>
    </location>
</feature>
<feature type="compositionally biased region" description="Basic residues" evidence="1">
    <location>
        <begin position="394"/>
        <end position="403"/>
    </location>
</feature>
<name>A0A8K1CFG1_PYTOL</name>
<sequence>MEDDEDCYGFGALSDMFDDRRGAQTTTTSTHASPAPAEVVKRLDVAAMSRYWWSERKLNDFRRRQREEGDATKEYQHIAAKFDGQRVEGGLGSAFVVEASSQSDKGGLLWIQSQTSDSNAQARRKKEIQDITNRLDLLRTPNGGAKSSAAVYVDMDEIVTAKATTVQHTVKAIKFELRDGSSLELVFMPGPFFDAQHRDEFLKLFAEVQEGRRDSSRSPPTHTGITISATRPSLEDTSTAQATASAPTPTVSEPLNDSHKAMIRQYVQQSETQTESIDIAKKIQAETGYHIGPLSRDGPKFSEDTDYRKKTVERLSKALERMNEDWRVDEQEREERTKARSSKDSDDAFQYRDVTTNEMLSLDAYRHRYLDYIGAHHEHPILRLVPPPPAPRHQTPKHKSSKSKSKEGSTTQLSTLNRIETVSSVVGFDISRSCIIDEDFLHLLRHRSDMMADPTADSDDNKLVADARVALWSTLAGALENYHHVTSQVQKDSKLKRHQSETTRLPS</sequence>
<reference evidence="2" key="1">
    <citation type="submission" date="2019-03" db="EMBL/GenBank/DDBJ databases">
        <title>Long read genome sequence of the mycoparasitic Pythium oligandrum ATCC 38472 isolated from sugarbeet rhizosphere.</title>
        <authorList>
            <person name="Gaulin E."/>
        </authorList>
    </citation>
    <scope>NUCLEOTIDE SEQUENCE</scope>
    <source>
        <strain evidence="2">ATCC 38472_TT</strain>
    </source>
</reference>
<gene>
    <name evidence="2" type="ORF">Poli38472_005102</name>
</gene>
<dbReference type="Proteomes" id="UP000794436">
    <property type="component" value="Unassembled WGS sequence"/>
</dbReference>
<dbReference type="AlphaFoldDB" id="A0A8K1CFG1"/>
<dbReference type="OrthoDB" id="62830at2759"/>
<evidence type="ECO:0000256" key="1">
    <source>
        <dbReference type="SAM" id="MobiDB-lite"/>
    </source>
</evidence>
<feature type="compositionally biased region" description="Low complexity" evidence="1">
    <location>
        <begin position="237"/>
        <end position="250"/>
    </location>
</feature>
<feature type="region of interest" description="Disordered" evidence="1">
    <location>
        <begin position="381"/>
        <end position="414"/>
    </location>
</feature>
<proteinExistence type="predicted"/>
<dbReference type="EMBL" id="SPLM01000073">
    <property type="protein sequence ID" value="TMW62484.1"/>
    <property type="molecule type" value="Genomic_DNA"/>
</dbReference>
<feature type="compositionally biased region" description="Polar residues" evidence="1">
    <location>
        <begin position="217"/>
        <end position="231"/>
    </location>
</feature>
<feature type="region of interest" description="Disordered" evidence="1">
    <location>
        <begin position="210"/>
        <end position="256"/>
    </location>
</feature>
<evidence type="ECO:0000313" key="3">
    <source>
        <dbReference type="Proteomes" id="UP000794436"/>
    </source>
</evidence>
<protein>
    <submittedName>
        <fullName evidence="2">Uncharacterized protein</fullName>
    </submittedName>
</protein>
<keyword evidence="3" id="KW-1185">Reference proteome</keyword>